<feature type="compositionally biased region" description="Basic and acidic residues" evidence="1">
    <location>
        <begin position="1"/>
        <end position="14"/>
    </location>
</feature>
<name>A0A7C3PF58_9CYAN</name>
<feature type="region of interest" description="Disordered" evidence="1">
    <location>
        <begin position="195"/>
        <end position="219"/>
    </location>
</feature>
<proteinExistence type="predicted"/>
<reference evidence="2" key="1">
    <citation type="journal article" date="2020" name="mSystems">
        <title>Genome- and Community-Level Interaction Insights into Carbon Utilization and Element Cycling Functions of Hydrothermarchaeota in Hydrothermal Sediment.</title>
        <authorList>
            <person name="Zhou Z."/>
            <person name="Liu Y."/>
            <person name="Xu W."/>
            <person name="Pan J."/>
            <person name="Luo Z.H."/>
            <person name="Li M."/>
        </authorList>
    </citation>
    <scope>NUCLEOTIDE SEQUENCE [LARGE SCALE GENOMIC DNA]</scope>
    <source>
        <strain evidence="2">SpSt-418</strain>
    </source>
</reference>
<protein>
    <submittedName>
        <fullName evidence="2">Uncharacterized protein</fullName>
    </submittedName>
</protein>
<accession>A0A7C3PF58</accession>
<evidence type="ECO:0000313" key="2">
    <source>
        <dbReference type="EMBL" id="HFM96176.1"/>
    </source>
</evidence>
<feature type="compositionally biased region" description="Polar residues" evidence="1">
    <location>
        <begin position="40"/>
        <end position="55"/>
    </location>
</feature>
<evidence type="ECO:0000256" key="1">
    <source>
        <dbReference type="SAM" id="MobiDB-lite"/>
    </source>
</evidence>
<comment type="caution">
    <text evidence="2">The sequence shown here is derived from an EMBL/GenBank/DDBJ whole genome shotgun (WGS) entry which is preliminary data.</text>
</comment>
<sequence length="219" mass="24031">MVRKRLSDMLREEANTPDDQGNADEEVIDVAAEPAKPASTAKTTRSNARANTAHQTKAKPAGFANKAKPEPDTELENTIAELKQALEQATEREKALAQEVETLKADLKANQAQLKSLQDREQQTTALETELAQAKATALKLAEANTELTNKLEHLQTQPQKPTQQPPPLAPAKAGTTDDPVVIRREVLLQRQRASLAHPVFPDKPTNSSFSDQDLGWFD</sequence>
<dbReference type="EMBL" id="DSRU01000002">
    <property type="protein sequence ID" value="HFM96176.1"/>
    <property type="molecule type" value="Genomic_DNA"/>
</dbReference>
<feature type="region of interest" description="Disordered" evidence="1">
    <location>
        <begin position="1"/>
        <end position="72"/>
    </location>
</feature>
<feature type="region of interest" description="Disordered" evidence="1">
    <location>
        <begin position="145"/>
        <end position="180"/>
    </location>
</feature>
<feature type="compositionally biased region" description="Low complexity" evidence="1">
    <location>
        <begin position="145"/>
        <end position="163"/>
    </location>
</feature>
<dbReference type="AlphaFoldDB" id="A0A7C3PF58"/>
<organism evidence="2">
    <name type="scientific">Oscillatoriales cyanobacterium SpSt-418</name>
    <dbReference type="NCBI Taxonomy" id="2282169"/>
    <lineage>
        <taxon>Bacteria</taxon>
        <taxon>Bacillati</taxon>
        <taxon>Cyanobacteriota</taxon>
        <taxon>Cyanophyceae</taxon>
        <taxon>Oscillatoriophycideae</taxon>
        <taxon>Oscillatoriales</taxon>
    </lineage>
</organism>
<gene>
    <name evidence="2" type="ORF">ENR64_00105</name>
</gene>